<reference evidence="10 11" key="1">
    <citation type="submission" date="2015-11" db="EMBL/GenBank/DDBJ databases">
        <authorList>
            <consortium name="Pathogen Informatics"/>
        </authorList>
    </citation>
    <scope>NUCLEOTIDE SEQUENCE [LARGE SCALE GENOMIC DNA]</scope>
    <source>
        <strain evidence="10 11">006A-0059</strain>
    </source>
</reference>
<evidence type="ECO:0000313" key="10">
    <source>
        <dbReference type="EMBL" id="CUU69795.1"/>
    </source>
</evidence>
<evidence type="ECO:0000256" key="4">
    <source>
        <dbReference type="ARBA" id="ARBA00023110"/>
    </source>
</evidence>
<dbReference type="PROSITE" id="PS50059">
    <property type="entry name" value="FKBP_PPIASE"/>
    <property type="match status" value="1"/>
</dbReference>
<dbReference type="GO" id="GO:0003755">
    <property type="term" value="F:peptidyl-prolyl cis-trans isomerase activity"/>
    <property type="evidence" value="ECO:0007669"/>
    <property type="project" value="UniProtKB-UniRule"/>
</dbReference>
<dbReference type="EC" id="5.2.1.8" evidence="7"/>
<dbReference type="Pfam" id="PF01346">
    <property type="entry name" value="FKBP_N"/>
    <property type="match status" value="1"/>
</dbReference>
<dbReference type="InterPro" id="IPR036944">
    <property type="entry name" value="PPIase_FKBP_N_sf"/>
</dbReference>
<organism evidence="10 11">
    <name type="scientific">Campylobacter hyointestinalis subsp. hyointestinalis</name>
    <dbReference type="NCBI Taxonomy" id="91352"/>
    <lineage>
        <taxon>Bacteria</taxon>
        <taxon>Pseudomonadati</taxon>
        <taxon>Campylobacterota</taxon>
        <taxon>Epsilonproteobacteria</taxon>
        <taxon>Campylobacterales</taxon>
        <taxon>Campylobacteraceae</taxon>
        <taxon>Campylobacter</taxon>
    </lineage>
</organism>
<evidence type="ECO:0000256" key="3">
    <source>
        <dbReference type="ARBA" id="ARBA00022490"/>
    </source>
</evidence>
<dbReference type="InterPro" id="IPR001179">
    <property type="entry name" value="PPIase_FKBP_dom"/>
</dbReference>
<evidence type="ECO:0000256" key="1">
    <source>
        <dbReference type="ARBA" id="ARBA00000971"/>
    </source>
</evidence>
<evidence type="ECO:0000256" key="7">
    <source>
        <dbReference type="RuleBase" id="RU003915"/>
    </source>
</evidence>
<proteinExistence type="inferred from homology"/>
<comment type="similarity">
    <text evidence="2 7">Belongs to the FKBP-type PPIase family.</text>
</comment>
<dbReference type="PANTHER" id="PTHR43811:SF19">
    <property type="entry name" value="39 KDA FK506-BINDING NUCLEAR PROTEIN"/>
    <property type="match status" value="1"/>
</dbReference>
<evidence type="ECO:0000259" key="9">
    <source>
        <dbReference type="PROSITE" id="PS50059"/>
    </source>
</evidence>
<comment type="caution">
    <text evidence="10">The sequence shown here is derived from an EMBL/GenBank/DDBJ whole genome shotgun (WGS) entry which is preliminary data.</text>
</comment>
<evidence type="ECO:0000256" key="2">
    <source>
        <dbReference type="ARBA" id="ARBA00006577"/>
    </source>
</evidence>
<keyword evidence="10" id="KW-0436">Ligase</keyword>
<dbReference type="Proteomes" id="UP000052237">
    <property type="component" value="Unassembled WGS sequence"/>
</dbReference>
<feature type="domain" description="PPIase FKBP-type" evidence="9">
    <location>
        <begin position="147"/>
        <end position="232"/>
    </location>
</feature>
<keyword evidence="3" id="KW-0963">Cytoplasm</keyword>
<gene>
    <name evidence="10" type="primary">fkpA</name>
    <name evidence="10" type="ORF">ERS686654_00189</name>
</gene>
<dbReference type="InterPro" id="IPR046357">
    <property type="entry name" value="PPIase_dom_sf"/>
</dbReference>
<accession>A0A0S4R8Z3</accession>
<dbReference type="GO" id="GO:0016874">
    <property type="term" value="F:ligase activity"/>
    <property type="evidence" value="ECO:0007669"/>
    <property type="project" value="UniProtKB-KW"/>
</dbReference>
<evidence type="ECO:0000256" key="6">
    <source>
        <dbReference type="PROSITE-ProRule" id="PRU00277"/>
    </source>
</evidence>
<dbReference type="Gene3D" id="1.10.287.460">
    <property type="entry name" value="Peptidyl-prolyl cis-trans isomerase, FKBP-type, N-terminal domain"/>
    <property type="match status" value="1"/>
</dbReference>
<dbReference type="Pfam" id="PF00254">
    <property type="entry name" value="FKBP_C"/>
    <property type="match status" value="1"/>
</dbReference>
<comment type="catalytic activity">
    <reaction evidence="1 6 7">
        <text>[protein]-peptidylproline (omega=180) = [protein]-peptidylproline (omega=0)</text>
        <dbReference type="Rhea" id="RHEA:16237"/>
        <dbReference type="Rhea" id="RHEA-COMP:10747"/>
        <dbReference type="Rhea" id="RHEA-COMP:10748"/>
        <dbReference type="ChEBI" id="CHEBI:83833"/>
        <dbReference type="ChEBI" id="CHEBI:83834"/>
        <dbReference type="EC" id="5.2.1.8"/>
    </reaction>
</comment>
<dbReference type="PANTHER" id="PTHR43811">
    <property type="entry name" value="FKBP-TYPE PEPTIDYL-PROLYL CIS-TRANS ISOMERASE FKPA"/>
    <property type="match status" value="1"/>
</dbReference>
<keyword evidence="11" id="KW-1185">Reference proteome</keyword>
<feature type="signal peptide" evidence="8">
    <location>
        <begin position="1"/>
        <end position="21"/>
    </location>
</feature>
<name>A0A0S4R8Z3_CAMHY</name>
<dbReference type="SUPFAM" id="SSF54534">
    <property type="entry name" value="FKBP-like"/>
    <property type="match status" value="1"/>
</dbReference>
<dbReference type="AlphaFoldDB" id="A0A0S4R8Z3"/>
<dbReference type="InterPro" id="IPR000774">
    <property type="entry name" value="PPIase_FKBP_N"/>
</dbReference>
<keyword evidence="5 6" id="KW-0413">Isomerase</keyword>
<protein>
    <recommendedName>
        <fullName evidence="7">Peptidyl-prolyl cis-trans isomerase</fullName>
        <ecNumber evidence="7">5.2.1.8</ecNumber>
    </recommendedName>
</protein>
<evidence type="ECO:0000313" key="11">
    <source>
        <dbReference type="Proteomes" id="UP000052237"/>
    </source>
</evidence>
<dbReference type="RefSeq" id="WP_059434887.1">
    <property type="nucleotide sequence ID" value="NZ_FAVB01000001.1"/>
</dbReference>
<evidence type="ECO:0000256" key="5">
    <source>
        <dbReference type="ARBA" id="ARBA00023235"/>
    </source>
</evidence>
<dbReference type="GO" id="GO:0006457">
    <property type="term" value="P:protein folding"/>
    <property type="evidence" value="ECO:0007669"/>
    <property type="project" value="InterPro"/>
</dbReference>
<feature type="chain" id="PRO_5006626718" description="Peptidyl-prolyl cis-trans isomerase" evidence="8">
    <location>
        <begin position="22"/>
        <end position="259"/>
    </location>
</feature>
<keyword evidence="4 6" id="KW-0697">Rotamase</keyword>
<dbReference type="Gene3D" id="3.10.50.40">
    <property type="match status" value="1"/>
</dbReference>
<evidence type="ECO:0000256" key="8">
    <source>
        <dbReference type="SAM" id="SignalP"/>
    </source>
</evidence>
<dbReference type="EMBL" id="FAVB01000001">
    <property type="protein sequence ID" value="CUU69795.1"/>
    <property type="molecule type" value="Genomic_DNA"/>
</dbReference>
<keyword evidence="8" id="KW-0732">Signal</keyword>
<sequence length="259" mass="28662">MQKQLLKSLAAIFCLMSYAFGAELNTQEQKESYSIGASTGNYISNQIFQQGQLVVKSDINAVVQGFIDALKKEQKLTDEEVISLLNSRADRLNKIVEKQAKEELDKNLKNGKEYMAKNAKNTKVKTTKSGLQYEVITQGKGDKPKPESIVLINYKAYLTNGNVFDDTYAKKSPAHLSMINIIDGLKEGLLLMNTGSKYKIVIPSELAYGNDGIEEIPGGSTVIFEVELLKVLKPGELANSAKALDQSDMKNFHDTNKTK</sequence>